<feature type="compositionally biased region" description="Polar residues" evidence="11">
    <location>
        <begin position="14"/>
        <end position="30"/>
    </location>
</feature>
<feature type="domain" description="C2H2-type" evidence="12">
    <location>
        <begin position="601"/>
        <end position="623"/>
    </location>
</feature>
<proteinExistence type="inferred from homology"/>
<name>A0AAV6Z489_ENGPU</name>
<dbReference type="GO" id="GO:0005634">
    <property type="term" value="C:nucleus"/>
    <property type="evidence" value="ECO:0007669"/>
    <property type="project" value="UniProtKB-SubCell"/>
</dbReference>
<evidence type="ECO:0000256" key="6">
    <source>
        <dbReference type="ARBA" id="ARBA00022771"/>
    </source>
</evidence>
<feature type="domain" description="C2H2-type" evidence="12">
    <location>
        <begin position="489"/>
        <end position="516"/>
    </location>
</feature>
<keyword evidence="4" id="KW-0479">Metal-binding</keyword>
<dbReference type="GO" id="GO:0008270">
    <property type="term" value="F:zinc ion binding"/>
    <property type="evidence" value="ECO:0007669"/>
    <property type="project" value="UniProtKB-KW"/>
</dbReference>
<dbReference type="Proteomes" id="UP000824782">
    <property type="component" value="Unassembled WGS sequence"/>
</dbReference>
<dbReference type="FunFam" id="3.30.160.60:FF:000110">
    <property type="entry name" value="Zinc finger protein-like"/>
    <property type="match status" value="1"/>
</dbReference>
<dbReference type="SMART" id="SM00355">
    <property type="entry name" value="ZnF_C2H2"/>
    <property type="match status" value="6"/>
</dbReference>
<dbReference type="EMBL" id="WNYA01002328">
    <property type="protein sequence ID" value="KAG8544389.1"/>
    <property type="molecule type" value="Genomic_DNA"/>
</dbReference>
<evidence type="ECO:0000256" key="2">
    <source>
        <dbReference type="ARBA" id="ARBA00004123"/>
    </source>
</evidence>
<dbReference type="GO" id="GO:0003677">
    <property type="term" value="F:DNA binding"/>
    <property type="evidence" value="ECO:0007669"/>
    <property type="project" value="UniProtKB-KW"/>
</dbReference>
<keyword evidence="8" id="KW-0238">DNA-binding</keyword>
<dbReference type="InterPro" id="IPR013087">
    <property type="entry name" value="Znf_C2H2_type"/>
</dbReference>
<keyword evidence="9" id="KW-0539">Nucleus</keyword>
<dbReference type="Gene3D" id="3.30.160.60">
    <property type="entry name" value="Classic Zinc Finger"/>
    <property type="match status" value="5"/>
</dbReference>
<dbReference type="PROSITE" id="PS00028">
    <property type="entry name" value="ZINC_FINGER_C2H2_1"/>
    <property type="match status" value="5"/>
</dbReference>
<feature type="compositionally biased region" description="Polar residues" evidence="11">
    <location>
        <begin position="235"/>
        <end position="261"/>
    </location>
</feature>
<dbReference type="GO" id="GO:0006355">
    <property type="term" value="P:regulation of DNA-templated transcription"/>
    <property type="evidence" value="ECO:0007669"/>
    <property type="project" value="InterPro"/>
</dbReference>
<evidence type="ECO:0000256" key="7">
    <source>
        <dbReference type="ARBA" id="ARBA00022833"/>
    </source>
</evidence>
<keyword evidence="7" id="KW-0862">Zinc</keyword>
<dbReference type="PANTHER" id="PTHR16515:SF49">
    <property type="entry name" value="GASTRULA ZINC FINGER PROTEIN XLCGF49.1-LIKE-RELATED"/>
    <property type="match status" value="1"/>
</dbReference>
<dbReference type="SUPFAM" id="SSF57667">
    <property type="entry name" value="beta-beta-alpha zinc fingers"/>
    <property type="match status" value="3"/>
</dbReference>
<evidence type="ECO:0000256" key="9">
    <source>
        <dbReference type="ARBA" id="ARBA00023242"/>
    </source>
</evidence>
<feature type="domain" description="C2H2-type" evidence="12">
    <location>
        <begin position="517"/>
        <end position="544"/>
    </location>
</feature>
<comment type="function">
    <text evidence="1">May be involved in transcriptional regulation.</text>
</comment>
<keyword evidence="5" id="KW-0677">Repeat</keyword>
<dbReference type="SUPFAM" id="SSF109640">
    <property type="entry name" value="KRAB domain (Kruppel-associated box)"/>
    <property type="match status" value="1"/>
</dbReference>
<evidence type="ECO:0000259" key="13">
    <source>
        <dbReference type="PROSITE" id="PS50805"/>
    </source>
</evidence>
<dbReference type="FunFam" id="3.30.160.60:FF:000100">
    <property type="entry name" value="Zinc finger 45-like"/>
    <property type="match status" value="2"/>
</dbReference>
<dbReference type="InterPro" id="IPR036236">
    <property type="entry name" value="Znf_C2H2_sf"/>
</dbReference>
<dbReference type="SMART" id="SM00349">
    <property type="entry name" value="KRAB"/>
    <property type="match status" value="1"/>
</dbReference>
<feature type="domain" description="C2H2-type" evidence="12">
    <location>
        <begin position="573"/>
        <end position="600"/>
    </location>
</feature>
<keyword evidence="6 10" id="KW-0863">Zinc-finger</keyword>
<comment type="similarity">
    <text evidence="3">Belongs to the krueppel C2H2-type zinc-finger protein family.</text>
</comment>
<evidence type="ECO:0000256" key="1">
    <source>
        <dbReference type="ARBA" id="ARBA00003767"/>
    </source>
</evidence>
<evidence type="ECO:0000256" key="5">
    <source>
        <dbReference type="ARBA" id="ARBA00022737"/>
    </source>
</evidence>
<evidence type="ECO:0000256" key="4">
    <source>
        <dbReference type="ARBA" id="ARBA00022723"/>
    </source>
</evidence>
<organism evidence="14 15">
    <name type="scientific">Engystomops pustulosus</name>
    <name type="common">Tungara frog</name>
    <name type="synonym">Physalaemus pustulosus</name>
    <dbReference type="NCBI Taxonomy" id="76066"/>
    <lineage>
        <taxon>Eukaryota</taxon>
        <taxon>Metazoa</taxon>
        <taxon>Chordata</taxon>
        <taxon>Craniata</taxon>
        <taxon>Vertebrata</taxon>
        <taxon>Euteleostomi</taxon>
        <taxon>Amphibia</taxon>
        <taxon>Batrachia</taxon>
        <taxon>Anura</taxon>
        <taxon>Neobatrachia</taxon>
        <taxon>Hyloidea</taxon>
        <taxon>Leptodactylidae</taxon>
        <taxon>Leiuperinae</taxon>
        <taxon>Engystomops</taxon>
    </lineage>
</organism>
<sequence>MEEPGESRSSGSPANDNLGTGTPSTNNPASSVPGAGRQQTILQLSGQSYVILASGQPVTALHGAGVNVVRLGNNVSILQANGLHMPFVPTEGLQGLTGQPAASKPSTSQAANLQPNVFLQSSDNRSYPPSGLPIPSSRLQSGSSGQSSGGSQPPTGPSIGLQTNDSQTQSRISGDIYSHGLLPVSYEFTTQTTSVKQMNRAAQEIRRKVTKSKSDMVTSVDVSCSAYSMPRVKHSSTNTANINKSKGTQADISMRSKSQGIQCPEGGNLDPGRLHVFRECSTQVEPMSVGSEDNEASTQRSVMLVQDMGPVGNVLPAYEAWQADKLFLQDLQRIQRHRTPLYEPGQIRFDDVAIYFSKDEWQCLKEEDKDLYMEMMVKNYRTLHSLDSTNMKPGNALKENYNLHKFSERLRKSIDDFLTFCIQQTEDLMSGATQSDLGDSGPFCQVNSLLGQKPAIDERPFKCFRCERRFKRFCDLVSHQKFHPFENGFSCFVCSTIFKNAKTLMKHELGHTGEKPFICPRCGKRFLTQQMLENHLGVTLKKNPHVCLECGKRFPKKYSLRKHEMLHNREKPYLCSICGKGFTVEDDFNEHQRLHMAEQIFSCDFCGKRFSSKTSFEKHRQEHQSHLLPDYEQQGQLLLLKQIQEGESVLPKELELQS</sequence>
<dbReference type="CDD" id="cd07765">
    <property type="entry name" value="KRAB_A-box"/>
    <property type="match status" value="1"/>
</dbReference>
<dbReference type="Pfam" id="PF00096">
    <property type="entry name" value="zf-C2H2"/>
    <property type="match status" value="3"/>
</dbReference>
<evidence type="ECO:0000313" key="14">
    <source>
        <dbReference type="EMBL" id="KAG8544389.1"/>
    </source>
</evidence>
<evidence type="ECO:0000313" key="15">
    <source>
        <dbReference type="Proteomes" id="UP000824782"/>
    </source>
</evidence>
<feature type="domain" description="KRAB" evidence="13">
    <location>
        <begin position="347"/>
        <end position="418"/>
    </location>
</feature>
<dbReference type="PANTHER" id="PTHR16515">
    <property type="entry name" value="PR DOMAIN ZINC FINGER PROTEIN"/>
    <property type="match status" value="1"/>
</dbReference>
<accession>A0AAV6Z489</accession>
<feature type="region of interest" description="Disordered" evidence="11">
    <location>
        <begin position="120"/>
        <end position="167"/>
    </location>
</feature>
<dbReference type="InterPro" id="IPR036051">
    <property type="entry name" value="KRAB_dom_sf"/>
</dbReference>
<gene>
    <name evidence="14" type="ORF">GDO81_022583</name>
</gene>
<evidence type="ECO:0000259" key="12">
    <source>
        <dbReference type="PROSITE" id="PS50157"/>
    </source>
</evidence>
<evidence type="ECO:0000256" key="3">
    <source>
        <dbReference type="ARBA" id="ARBA00006991"/>
    </source>
</evidence>
<feature type="compositionally biased region" description="Low complexity" evidence="11">
    <location>
        <begin position="133"/>
        <end position="153"/>
    </location>
</feature>
<feature type="domain" description="C2H2-type" evidence="12">
    <location>
        <begin position="545"/>
        <end position="572"/>
    </location>
</feature>
<feature type="domain" description="C2H2-type" evidence="12">
    <location>
        <begin position="461"/>
        <end position="488"/>
    </location>
</feature>
<reference evidence="14" key="1">
    <citation type="thesis" date="2020" institute="ProQuest LLC" country="789 East Eisenhower Parkway, Ann Arbor, MI, USA">
        <title>Comparative Genomics and Chromosome Evolution.</title>
        <authorList>
            <person name="Mudd A.B."/>
        </authorList>
    </citation>
    <scope>NUCLEOTIDE SEQUENCE</scope>
    <source>
        <strain evidence="14">237g6f4</strain>
        <tissue evidence="14">Blood</tissue>
    </source>
</reference>
<feature type="region of interest" description="Disordered" evidence="11">
    <location>
        <begin position="1"/>
        <end position="35"/>
    </location>
</feature>
<dbReference type="PROSITE" id="PS50805">
    <property type="entry name" value="KRAB"/>
    <property type="match status" value="1"/>
</dbReference>
<dbReference type="InterPro" id="IPR001909">
    <property type="entry name" value="KRAB"/>
</dbReference>
<evidence type="ECO:0000256" key="11">
    <source>
        <dbReference type="SAM" id="MobiDB-lite"/>
    </source>
</evidence>
<dbReference type="Pfam" id="PF01352">
    <property type="entry name" value="KRAB"/>
    <property type="match status" value="1"/>
</dbReference>
<dbReference type="AlphaFoldDB" id="A0AAV6Z489"/>
<protein>
    <submittedName>
        <fullName evidence="14">Uncharacterized protein</fullName>
    </submittedName>
</protein>
<keyword evidence="15" id="KW-1185">Reference proteome</keyword>
<evidence type="ECO:0000256" key="10">
    <source>
        <dbReference type="PROSITE-ProRule" id="PRU00042"/>
    </source>
</evidence>
<comment type="caution">
    <text evidence="14">The sequence shown here is derived from an EMBL/GenBank/DDBJ whole genome shotgun (WGS) entry which is preliminary data.</text>
</comment>
<evidence type="ECO:0000256" key="8">
    <source>
        <dbReference type="ARBA" id="ARBA00023125"/>
    </source>
</evidence>
<dbReference type="Gene3D" id="6.10.140.140">
    <property type="match status" value="1"/>
</dbReference>
<comment type="subcellular location">
    <subcellularLocation>
        <location evidence="2">Nucleus</location>
    </subcellularLocation>
</comment>
<dbReference type="InterPro" id="IPR050331">
    <property type="entry name" value="Zinc_finger"/>
</dbReference>
<dbReference type="PROSITE" id="PS50157">
    <property type="entry name" value="ZINC_FINGER_C2H2_2"/>
    <property type="match status" value="6"/>
</dbReference>
<feature type="region of interest" description="Disordered" evidence="11">
    <location>
        <begin position="235"/>
        <end position="268"/>
    </location>
</feature>